<dbReference type="PROSITE" id="PS00915">
    <property type="entry name" value="PI3_4_KINASE_1"/>
    <property type="match status" value="1"/>
</dbReference>
<dbReference type="CTD" id="41839"/>
<dbReference type="EnsemblMetazoa" id="XM_022793508">
    <property type="protein sequence ID" value="XP_022649243"/>
    <property type="gene ID" value="LOC111245313"/>
</dbReference>
<dbReference type="EnsemblMetazoa" id="XM_022793511">
    <property type="protein sequence ID" value="XP_022649246"/>
    <property type="gene ID" value="LOC111245313"/>
</dbReference>
<dbReference type="Pfam" id="PF02260">
    <property type="entry name" value="FATC"/>
    <property type="match status" value="1"/>
</dbReference>
<dbReference type="GO" id="GO:0005524">
    <property type="term" value="F:ATP binding"/>
    <property type="evidence" value="ECO:0007669"/>
    <property type="project" value="UniProtKB-KW"/>
</dbReference>
<comment type="subcellular location">
    <subcellularLocation>
        <location evidence="1">Nucleus</location>
    </subcellularLocation>
</comment>
<dbReference type="EnsemblMetazoa" id="XM_022793507">
    <property type="protein sequence ID" value="XP_022649242"/>
    <property type="gene ID" value="LOC111245313"/>
</dbReference>
<evidence type="ECO:0000256" key="6">
    <source>
        <dbReference type="ARBA" id="ARBA00022777"/>
    </source>
</evidence>
<organism evidence="12 13">
    <name type="scientific">Varroa destructor</name>
    <name type="common">Honeybee mite</name>
    <dbReference type="NCBI Taxonomy" id="109461"/>
    <lineage>
        <taxon>Eukaryota</taxon>
        <taxon>Metazoa</taxon>
        <taxon>Ecdysozoa</taxon>
        <taxon>Arthropoda</taxon>
        <taxon>Chelicerata</taxon>
        <taxon>Arachnida</taxon>
        <taxon>Acari</taxon>
        <taxon>Parasitiformes</taxon>
        <taxon>Mesostigmata</taxon>
        <taxon>Gamasina</taxon>
        <taxon>Dermanyssoidea</taxon>
        <taxon>Varroidae</taxon>
        <taxon>Varroa</taxon>
    </lineage>
</organism>
<feature type="region of interest" description="Disordered" evidence="9">
    <location>
        <begin position="1"/>
        <end position="26"/>
    </location>
</feature>
<dbReference type="OrthoDB" id="381190at2759"/>
<evidence type="ECO:0000313" key="13">
    <source>
        <dbReference type="Proteomes" id="UP000594260"/>
    </source>
</evidence>
<dbReference type="Proteomes" id="UP000594260">
    <property type="component" value="Unplaced"/>
</dbReference>
<dbReference type="GO" id="GO:0006974">
    <property type="term" value="P:DNA damage response"/>
    <property type="evidence" value="ECO:0007669"/>
    <property type="project" value="UniProtKB-KW"/>
</dbReference>
<dbReference type="Gene3D" id="3.30.1010.10">
    <property type="entry name" value="Phosphatidylinositol 3-kinase Catalytic Subunit, Chain A, domain 4"/>
    <property type="match status" value="1"/>
</dbReference>
<dbReference type="GeneID" id="111245313"/>
<dbReference type="GO" id="GO:0005634">
    <property type="term" value="C:nucleus"/>
    <property type="evidence" value="ECO:0007669"/>
    <property type="project" value="UniProtKB-SubCell"/>
</dbReference>
<evidence type="ECO:0000256" key="2">
    <source>
        <dbReference type="ARBA" id="ARBA00012513"/>
    </source>
</evidence>
<dbReference type="RefSeq" id="XP_022649246.1">
    <property type="nucleotide sequence ID" value="XM_022793511.1"/>
</dbReference>
<keyword evidence="6" id="KW-0418">Kinase</keyword>
<reference evidence="12" key="1">
    <citation type="submission" date="2021-01" db="UniProtKB">
        <authorList>
            <consortium name="EnsemblMetazoa"/>
        </authorList>
    </citation>
    <scope>IDENTIFICATION</scope>
</reference>
<dbReference type="RefSeq" id="XP_022649243.1">
    <property type="nucleotide sequence ID" value="XM_022793508.1"/>
</dbReference>
<evidence type="ECO:0000256" key="4">
    <source>
        <dbReference type="ARBA" id="ARBA00022741"/>
    </source>
</evidence>
<evidence type="ECO:0000256" key="8">
    <source>
        <dbReference type="ARBA" id="ARBA00023242"/>
    </source>
</evidence>
<dbReference type="RefSeq" id="XP_022649244.1">
    <property type="nucleotide sequence ID" value="XM_022793509.1"/>
</dbReference>
<evidence type="ECO:0000259" key="10">
    <source>
        <dbReference type="PROSITE" id="PS50290"/>
    </source>
</evidence>
<evidence type="ECO:0000256" key="1">
    <source>
        <dbReference type="ARBA" id="ARBA00004123"/>
    </source>
</evidence>
<dbReference type="InterPro" id="IPR038980">
    <property type="entry name" value="ATM_plant"/>
</dbReference>
<keyword evidence="3" id="KW-0808">Transferase</keyword>
<dbReference type="PROSITE" id="PS51190">
    <property type="entry name" value="FATC"/>
    <property type="match status" value="1"/>
</dbReference>
<dbReference type="PANTHER" id="PTHR37079:SF4">
    <property type="entry name" value="SERINE_THREONINE-PROTEIN KINASE ATM"/>
    <property type="match status" value="1"/>
</dbReference>
<evidence type="ECO:0000313" key="12">
    <source>
        <dbReference type="EnsemblMetazoa" id="XP_022649243"/>
    </source>
</evidence>
<dbReference type="InterPro" id="IPR016024">
    <property type="entry name" value="ARM-type_fold"/>
</dbReference>
<evidence type="ECO:0000256" key="9">
    <source>
        <dbReference type="SAM" id="MobiDB-lite"/>
    </source>
</evidence>
<dbReference type="PROSITE" id="PS50290">
    <property type="entry name" value="PI3_4_KINASE_3"/>
    <property type="match status" value="1"/>
</dbReference>
<protein>
    <recommendedName>
        <fullName evidence="2">non-specific serine/threonine protein kinase</fullName>
        <ecNumber evidence="2">2.7.11.1</ecNumber>
    </recommendedName>
</protein>
<dbReference type="EC" id="2.7.11.1" evidence="2"/>
<feature type="domain" description="PI3K/PI4K catalytic" evidence="10">
    <location>
        <begin position="2364"/>
        <end position="2673"/>
    </location>
</feature>
<proteinExistence type="predicted"/>
<keyword evidence="8" id="KW-0539">Nucleus</keyword>
<dbReference type="InterPro" id="IPR003152">
    <property type="entry name" value="FATC_dom"/>
</dbReference>
<dbReference type="RefSeq" id="XP_022649247.1">
    <property type="nucleotide sequence ID" value="XM_022793512.1"/>
</dbReference>
<dbReference type="KEGG" id="vde:111245313"/>
<dbReference type="InterPro" id="IPR018936">
    <property type="entry name" value="PI3/4_kinase_CS"/>
</dbReference>
<dbReference type="SMART" id="SM01343">
    <property type="entry name" value="FATC"/>
    <property type="match status" value="1"/>
</dbReference>
<dbReference type="InterPro" id="IPR036940">
    <property type="entry name" value="PI3/4_kinase_cat_sf"/>
</dbReference>
<keyword evidence="7" id="KW-0067">ATP-binding</keyword>
<dbReference type="EnsemblMetazoa" id="XM_022793512">
    <property type="protein sequence ID" value="XP_022649247"/>
    <property type="gene ID" value="LOC111245313"/>
</dbReference>
<dbReference type="PROSITE" id="PS00916">
    <property type="entry name" value="PI3_4_KINASE_2"/>
    <property type="match status" value="1"/>
</dbReference>
<sequence>MQSARELRQSLAEARDNKTQKGRRDSLEKCRNLLKRSILQAELDANGDISSESQGVTWGGVLDLTGVVLRQILQKSRGKETPGTREERDAAVNLLDMVVGLSIQKGGRIKASEVVKLIISMLRDEENRPLVGRQFLRILKQLLRAPHHQANLTFVYYNGLIKIHTSFINQTTVFNPAEVAEMLHALVKAAINFSEVDVVLCSCFLERIVNKLTVNRSQASTGLMLHVLGIWRLLCESYSEEYPTTFSRLANTLLVPTAQSCHDSKDSHLEGMLFLIMGQISLVSDRAARILLLEWTQDTAEKALRFGRLRNSPQLRTILAAALATCAATLMEDKDRFTLDKHRSGDGPSSNDANSASKRLKVTTFELGVLAGFDNYKKARNDLGATSLWLEVVQNYVEKCPSTVTPGACESLIKEVCSEVLVRPLNVRAHLIDVLKSLLIFQKANNRDPSQQVLDVLVRTLDANHCVDNVYSIMDLIFKSNTDTTSVRKALFRGHHVKSEKGMVVLRKLCIHNQISQERYQPLEWIFGLNTNQLAMKANIILALCLKRTSCAFGPGKLTVECLPHIVDEVCHRLNSCMNESVHFLYVAVLFILKICRVRNQPAMLEPLMVGVQEALRDRMKSLTLTHDELMCIIELLQDCRDHFINRVIKFNFAPFVQAVLRELTEKFLSSSRTQLEMAMGVDLPPSDEPDCDGMRLDEELKKLSAMCRFLSLHILVQCKSAEQTRIERARSDIQRLLEILANLPEERLKGPLMVRILALLVQPLLQEQCLWKEDDDQLLEQIGAMLKTQLELTFNKPDLIELIMPSIKNYILCSASVYNDRDTQVTILARHLIRRLIVSFQEFQTHNTMFGKAVLNVLRSAVDIDPKKQWLYFNPSGEDCRIGIVELLVENVNCPAYHIRKEVSIQIPPLFSHPELSLNSKKLLLDLMFDSYGTFTKGIIENVQEQQMQSDSKVSNSKENFTEKLSSSVTLFGRILSQLRLTAPRLTAQSLANCCRLWRAKCLLDENLLELFRSMGDIDELLNQHLSQLLVVWHKRFMCTFEMDETDKSFPFFISKDVRHFMSKFGHIVFPTLLMLGNTEARDAIRGAFGGSLATYFAPVAACCLLNKENSRFFAELTRSLEVDKKMAEFLIPVYTRIILSLRASSELDDIEVTFEADAVAMALGRAASLLQNTQLPQEVESIEPWMPFTLKTVPQAKLLQLIANVVSSPQLIHNPVRCMKCLTFIVTYIVIPLARYGGNSAGCALPAATSMLFARCCQLLLDFSDEPDIRQDCVPALAALLDLGTDTTLLIAPALAVTERLRDDDLTRCLFARIGALTDLVVFRPDGLAGSLKLNDMISLIRSVYFYMTNDQSVHPVRLLARILRHPELRRSLFSMVEHNGLKLQAQDISIKEYPGYVLLAVILDRLKTSSGPETAAIFSCLDTLGAVPLQSWTLRPFLHEFDNPPLPYLCLPDADGAAGSGVIVSFAQHRIVERLLSALQSGSQSHLNVLTDCLVELFRGDIGVEITSSFDSKNSLLADHVAAFKSQKGKRVLPIIHFDEADAQRSDFDLASFVLRIGTEQNEGSWFREATEILIAASVDTFLMTIMPLCQCDEKLCSDIFPSVMYCVHAQVNGRPLLNDLVTKAFGQVGNVNLEGSWTPGAKIIYTRLVQFVCLLHLHGESIDQIDLMAVAQTACLCGLHESSLLLLTLWWERFNAREGKRHPVAFHEYDGKVNMSAVQKILVRCCEALGVRDSLFGCFSRRASDDVVRRALGQPFNHLEILFEKGEFRALRDMVRLGSGSDSIVRTFEQYAVDCAFRLGEWDQVSEDGNPVMSFRESTMLGLIGISSADGQLLEQAVKACTNALILKAANTNLNITYEVIRFLVRVDQVQLLQGYLESRKYAGGVSTAGAWDSFTSASERRFKREIPFEISEEYLWLKTAIFKTLPHIDVGEHLLGYGTAAVQSSKLNLARAALLQLEGVRDSDKLRFAYLQAATQAHIDVNDIMTEQLSARLMADLAEMDADNSVTVNELRARAMLLRGRVLSATQRATPLDIAEHYFKPAIRILEKCGESYRLQEERVRAYRELAAFADDCARGLAEYFHSSAYLEDNNYLAREGNIRSGASELEEADIRHHKLMLRDIDQLKGQIQDKKDSLAGLAVSALSNYLQVLRLAQDQNIKYRVFSLWYSHKDDCDVSGCLQGPMEELTSEKGAIPVHGFADMFYQLAACMAVPISGRKDELFQRLLQQLVLRLSRAHPFHCVPTLLLLANPRLGQQAAQGVNLRTKLEELEDRGKAAQKLLDQLMRDAKLKAYITNLEVLAAAYAELSADTSVQQGRGTIKRQSPIVSKNRHFGDLPILTEDIPICPDGNYDHVERIKDFIPEYEICAGLSKPKKMIVRGNRGTAFIQLLKGKDDLRQDAVMQQLFKEVSRLRSDDGQFRVRVRTYKVVPLSRYVGVIEWVRNTTPLAGVLVGRKDTLHEKYNPAGSLHPRRAHAAMQDLAKAPTSEEKKARYLELCAQFPPAFRFFFLERFRDPVAWLERQRAYVNSLAITSMVGYIIGLGDRHTNNILIDCDTSEVVHIDLGIIFEQGKLLYTPELVPFRLTRDMVDGCGIFGVEGQFRVTCERTLEILRKNSQLLIAIVEVILLHDPLALFSGKAKAAAGRNKDNPLKEAQKNFTNDQFRDRVLQRLLDKLKGIDDVHPLSVQGQVNVTIQQAVDPQRLAQIFYGWRPYL</sequence>
<feature type="domain" description="FATC" evidence="11">
    <location>
        <begin position="2685"/>
        <end position="2717"/>
    </location>
</feature>
<dbReference type="SUPFAM" id="SSF48371">
    <property type="entry name" value="ARM repeat"/>
    <property type="match status" value="1"/>
</dbReference>
<dbReference type="InterPro" id="IPR000403">
    <property type="entry name" value="PI3/4_kinase_cat_dom"/>
</dbReference>
<evidence type="ECO:0000259" key="11">
    <source>
        <dbReference type="PROSITE" id="PS51190"/>
    </source>
</evidence>
<dbReference type="PANTHER" id="PTHR37079">
    <property type="entry name" value="SERINE/THREONINE-PROTEIN KINASE ATM"/>
    <property type="match status" value="1"/>
</dbReference>
<dbReference type="Gene3D" id="1.10.1070.11">
    <property type="entry name" value="Phosphatidylinositol 3-/4-kinase, catalytic domain"/>
    <property type="match status" value="1"/>
</dbReference>
<keyword evidence="4" id="KW-0547">Nucleotide-binding</keyword>
<dbReference type="SUPFAM" id="SSF56112">
    <property type="entry name" value="Protein kinase-like (PK-like)"/>
    <property type="match status" value="1"/>
</dbReference>
<dbReference type="GO" id="GO:0004674">
    <property type="term" value="F:protein serine/threonine kinase activity"/>
    <property type="evidence" value="ECO:0007669"/>
    <property type="project" value="UniProtKB-EC"/>
</dbReference>
<keyword evidence="5" id="KW-0227">DNA damage</keyword>
<accession>A0A7M7MB69</accession>
<evidence type="ECO:0000256" key="5">
    <source>
        <dbReference type="ARBA" id="ARBA00022763"/>
    </source>
</evidence>
<keyword evidence="13" id="KW-1185">Reference proteome</keyword>
<evidence type="ECO:0000256" key="3">
    <source>
        <dbReference type="ARBA" id="ARBA00022679"/>
    </source>
</evidence>
<dbReference type="InterPro" id="IPR011009">
    <property type="entry name" value="Kinase-like_dom_sf"/>
</dbReference>
<dbReference type="Pfam" id="PF00454">
    <property type="entry name" value="PI3_PI4_kinase"/>
    <property type="match status" value="1"/>
</dbReference>
<name>A0A7M7MB69_VARDE</name>
<dbReference type="SMART" id="SM00146">
    <property type="entry name" value="PI3Kc"/>
    <property type="match status" value="1"/>
</dbReference>
<dbReference type="RefSeq" id="XP_022649242.1">
    <property type="nucleotide sequence ID" value="XM_022793507.1"/>
</dbReference>
<evidence type="ECO:0000256" key="7">
    <source>
        <dbReference type="ARBA" id="ARBA00022840"/>
    </source>
</evidence>
<dbReference type="EnsemblMetazoa" id="XM_022793509">
    <property type="protein sequence ID" value="XP_022649244"/>
    <property type="gene ID" value="LOC111245313"/>
</dbReference>
<dbReference type="InParanoid" id="A0A7M7MB69"/>